<reference evidence="3" key="1">
    <citation type="submission" date="2016-06" db="UniProtKB">
        <authorList>
            <consortium name="WormBaseParasite"/>
        </authorList>
    </citation>
    <scope>IDENTIFICATION</scope>
</reference>
<dbReference type="Proteomes" id="UP000271098">
    <property type="component" value="Unassembled WGS sequence"/>
</dbReference>
<dbReference type="WBParaSite" id="GPUH_0000725901-mRNA-1">
    <property type="protein sequence ID" value="GPUH_0000725901-mRNA-1"/>
    <property type="gene ID" value="GPUH_0000725901"/>
</dbReference>
<accession>A0A183DEV9</accession>
<evidence type="ECO:0000313" key="3">
    <source>
        <dbReference type="WBParaSite" id="GPUH_0000725901-mRNA-1"/>
    </source>
</evidence>
<dbReference type="EMBL" id="UYRT01018429">
    <property type="protein sequence ID" value="VDK57699.1"/>
    <property type="molecule type" value="Genomic_DNA"/>
</dbReference>
<proteinExistence type="predicted"/>
<evidence type="ECO:0000313" key="2">
    <source>
        <dbReference type="Proteomes" id="UP000271098"/>
    </source>
</evidence>
<sequence>MRTDEALTHRWLSMDAAMVRRRQTVNYPSSRLRKTALLTAAFTKRRHPELNSCTRRSSS</sequence>
<reference evidence="1 2" key="2">
    <citation type="submission" date="2018-11" db="EMBL/GenBank/DDBJ databases">
        <authorList>
            <consortium name="Pathogen Informatics"/>
        </authorList>
    </citation>
    <scope>NUCLEOTIDE SEQUENCE [LARGE SCALE GENOMIC DNA]</scope>
</reference>
<keyword evidence="2" id="KW-1185">Reference proteome</keyword>
<dbReference type="AlphaFoldDB" id="A0A183DEV9"/>
<protein>
    <submittedName>
        <fullName evidence="3">Transposase</fullName>
    </submittedName>
</protein>
<name>A0A183DEV9_9BILA</name>
<dbReference type="OrthoDB" id="10466015at2759"/>
<gene>
    <name evidence="1" type="ORF">GPUH_LOCUS7246</name>
</gene>
<organism evidence="3">
    <name type="scientific">Gongylonema pulchrum</name>
    <dbReference type="NCBI Taxonomy" id="637853"/>
    <lineage>
        <taxon>Eukaryota</taxon>
        <taxon>Metazoa</taxon>
        <taxon>Ecdysozoa</taxon>
        <taxon>Nematoda</taxon>
        <taxon>Chromadorea</taxon>
        <taxon>Rhabditida</taxon>
        <taxon>Spirurina</taxon>
        <taxon>Spiruromorpha</taxon>
        <taxon>Spiruroidea</taxon>
        <taxon>Gongylonematidae</taxon>
        <taxon>Gongylonema</taxon>
    </lineage>
</organism>
<evidence type="ECO:0000313" key="1">
    <source>
        <dbReference type="EMBL" id="VDK57699.1"/>
    </source>
</evidence>